<dbReference type="InterPro" id="IPR007350">
    <property type="entry name" value="Transposase_Tc5_C"/>
</dbReference>
<evidence type="ECO:0000313" key="3">
    <source>
        <dbReference type="Proteomes" id="UP000230233"/>
    </source>
</evidence>
<dbReference type="STRING" id="1611254.A0A2G5TUU1"/>
<dbReference type="Pfam" id="PF04236">
    <property type="entry name" value="Transp_Tc5_C"/>
    <property type="match status" value="1"/>
</dbReference>
<evidence type="ECO:0000259" key="1">
    <source>
        <dbReference type="Pfam" id="PF04236"/>
    </source>
</evidence>
<accession>A0A2G5TUU1</accession>
<proteinExistence type="predicted"/>
<feature type="domain" description="Transposase Tc5 C-terminal" evidence="1">
    <location>
        <begin position="484"/>
        <end position="539"/>
    </location>
</feature>
<dbReference type="EMBL" id="PDUG01000005">
    <property type="protein sequence ID" value="PIC30861.1"/>
    <property type="molecule type" value="Genomic_DNA"/>
</dbReference>
<evidence type="ECO:0000313" key="2">
    <source>
        <dbReference type="EMBL" id="PIC30861.1"/>
    </source>
</evidence>
<protein>
    <recommendedName>
        <fullName evidence="1">Transposase Tc5 C-terminal domain-containing protein</fullName>
    </recommendedName>
</protein>
<organism evidence="2 3">
    <name type="scientific">Caenorhabditis nigoni</name>
    <dbReference type="NCBI Taxonomy" id="1611254"/>
    <lineage>
        <taxon>Eukaryota</taxon>
        <taxon>Metazoa</taxon>
        <taxon>Ecdysozoa</taxon>
        <taxon>Nematoda</taxon>
        <taxon>Chromadorea</taxon>
        <taxon>Rhabditida</taxon>
        <taxon>Rhabditina</taxon>
        <taxon>Rhabditomorpha</taxon>
        <taxon>Rhabditoidea</taxon>
        <taxon>Rhabditidae</taxon>
        <taxon>Peloderinae</taxon>
        <taxon>Caenorhabditis</taxon>
    </lineage>
</organism>
<dbReference type="Proteomes" id="UP000230233">
    <property type="component" value="Chromosome V"/>
</dbReference>
<gene>
    <name evidence="2" type="primary">Cnig_chr_V.g21960</name>
    <name evidence="2" type="ORF">B9Z55_021960</name>
</gene>
<sequence>MYFPQICGKTVVSHLAKNFGVDLATKKEVLLNQEEKKLADRLSLMIRMAATGELVMSDRHELVRNEDEDGGDEDWDFEEEEGVETKREISQKMLDEALAFYRSGKRKRNHRGEGIRSFESMKSRFRWFNNESVLKLMIKYERTGVFPAKRNIQLEKLANDLNKEVEDILNQGLQFSDFELRELALSINREKKYWEKFKVRFQFSYEKIVDLFKCSESWLLKWKKRFRICGRRITEFVSTKTERDAKKTLELVETLRKDIETVFINNPGIEMWNCDQTGLVKESHSMRTLARKGSRKVKILVQSKSATTHSITLLPIIGCDGFQHEKLFVQLGEPKGRLPKSGCYTSSKMELAVGTSHIMSRETAGEFFKNVLFGGYIPPKLILLLDSWPIFKDHAYIRSFAPPTVDLHIFNIPPGATSLCQPADLSYNRQVKGIQKQLTTMVLFRNIDYRLSARDNLLKLACQIHWVLGAVRFQPFIAYGFFQGGFVKTRPPPFEGPKQYIFGPKSYDSCSCSAQGCTLCPKCEKSYCFNCFWVNLHRC</sequence>
<dbReference type="AlphaFoldDB" id="A0A2G5TUU1"/>
<keyword evidence="3" id="KW-1185">Reference proteome</keyword>
<dbReference type="OrthoDB" id="5876883at2759"/>
<reference evidence="3" key="1">
    <citation type="submission" date="2017-10" db="EMBL/GenBank/DDBJ databases">
        <title>Rapid genome shrinkage in a self-fertile nematode reveals novel sperm competition proteins.</title>
        <authorList>
            <person name="Yin D."/>
            <person name="Schwarz E.M."/>
            <person name="Thomas C.G."/>
            <person name="Felde R.L."/>
            <person name="Korf I.F."/>
            <person name="Cutter A.D."/>
            <person name="Schartner C.M."/>
            <person name="Ralston E.J."/>
            <person name="Meyer B.J."/>
            <person name="Haag E.S."/>
        </authorList>
    </citation>
    <scope>NUCLEOTIDE SEQUENCE [LARGE SCALE GENOMIC DNA]</scope>
    <source>
        <strain evidence="3">JU1422</strain>
    </source>
</reference>
<name>A0A2G5TUU1_9PELO</name>
<comment type="caution">
    <text evidence="2">The sequence shown here is derived from an EMBL/GenBank/DDBJ whole genome shotgun (WGS) entry which is preliminary data.</text>
</comment>